<feature type="domain" description="Translation initiation factor 5A-like N-terminal" evidence="10">
    <location>
        <begin position="14"/>
        <end position="75"/>
    </location>
</feature>
<dbReference type="Pfam" id="PF21485">
    <property type="entry name" value="IF5A-like_N"/>
    <property type="match status" value="1"/>
</dbReference>
<dbReference type="InterPro" id="IPR048670">
    <property type="entry name" value="IF5A-like_N"/>
</dbReference>
<dbReference type="STRING" id="28743.ENSCVAP00000018220"/>
<keyword evidence="4" id="KW-0963">Cytoplasm</keyword>
<dbReference type="GO" id="GO:0005789">
    <property type="term" value="C:endoplasmic reticulum membrane"/>
    <property type="evidence" value="ECO:0007669"/>
    <property type="project" value="UniProtKB-SubCell"/>
</dbReference>
<dbReference type="OrthoDB" id="9975114at2759"/>
<comment type="subcellular location">
    <subcellularLocation>
        <location evidence="2">Cytoplasm</location>
    </subcellularLocation>
    <subcellularLocation>
        <location evidence="1">Endoplasmic reticulum membrane</location>
        <topology evidence="1">Peripheral membrane protein</topology>
        <orientation evidence="1">Cytoplasmic side</orientation>
    </subcellularLocation>
</comment>
<reference evidence="11" key="1">
    <citation type="submission" date="2025-05" db="UniProtKB">
        <authorList>
            <consortium name="Ensembl"/>
        </authorList>
    </citation>
    <scope>IDENTIFICATION</scope>
</reference>
<dbReference type="AlphaFoldDB" id="A0A3Q2G5B2"/>
<name>A0A3Q2G5B2_CYPVA</name>
<evidence type="ECO:0000259" key="10">
    <source>
        <dbReference type="Pfam" id="PF21485"/>
    </source>
</evidence>
<sequence length="101" mass="11245">MLDDDLSTADAGASATYTVQCSALRKNGFVMIKGRPCQIVEISTSKSGKHGHAKVHLVAIDIFTHKKLEDIIPPTQNVDVPNVTREEHQVRRPYCRALQYL</sequence>
<dbReference type="Gene3D" id="2.30.30.30">
    <property type="match status" value="1"/>
</dbReference>
<comment type="PTM">
    <text evidence="9">eIF-5A seems to be the only eukaryotic protein to have a hypusine residue which is a post-translational modification of a lysine by the addition of a butylamino group.</text>
</comment>
<keyword evidence="7 9" id="KW-0648">Protein biosynthesis</keyword>
<evidence type="ECO:0000256" key="4">
    <source>
        <dbReference type="ARBA" id="ARBA00022490"/>
    </source>
</evidence>
<protein>
    <recommendedName>
        <fullName evidence="9">Eukaryotic translation initiation factor 5A</fullName>
        <shortName evidence="9">eIF-5A</shortName>
    </recommendedName>
</protein>
<dbReference type="GeneID" id="107081514"/>
<evidence type="ECO:0000256" key="1">
    <source>
        <dbReference type="ARBA" id="ARBA00004397"/>
    </source>
</evidence>
<dbReference type="PANTHER" id="PTHR11673">
    <property type="entry name" value="TRANSLATION INITIATION FACTOR 5A FAMILY MEMBER"/>
    <property type="match status" value="1"/>
</dbReference>
<organism evidence="11 12">
    <name type="scientific">Cyprinodon variegatus</name>
    <name type="common">Sheepshead minnow</name>
    <dbReference type="NCBI Taxonomy" id="28743"/>
    <lineage>
        <taxon>Eukaryota</taxon>
        <taxon>Metazoa</taxon>
        <taxon>Chordata</taxon>
        <taxon>Craniata</taxon>
        <taxon>Vertebrata</taxon>
        <taxon>Euteleostomi</taxon>
        <taxon>Actinopterygii</taxon>
        <taxon>Neopterygii</taxon>
        <taxon>Teleostei</taxon>
        <taxon>Neoteleostei</taxon>
        <taxon>Acanthomorphata</taxon>
        <taxon>Ovalentaria</taxon>
        <taxon>Atherinomorphae</taxon>
        <taxon>Cyprinodontiformes</taxon>
        <taxon>Cyprinodontidae</taxon>
        <taxon>Cyprinodon</taxon>
    </lineage>
</organism>
<dbReference type="InterPro" id="IPR014722">
    <property type="entry name" value="Rib_uL2_dom2"/>
</dbReference>
<evidence type="ECO:0000256" key="3">
    <source>
        <dbReference type="ARBA" id="ARBA00006016"/>
    </source>
</evidence>
<dbReference type="NCBIfam" id="TIGR00037">
    <property type="entry name" value="eIF_5A"/>
    <property type="match status" value="1"/>
</dbReference>
<dbReference type="Proteomes" id="UP000265020">
    <property type="component" value="Unassembled WGS sequence"/>
</dbReference>
<dbReference type="InterPro" id="IPR008991">
    <property type="entry name" value="Translation_prot_SH3-like_sf"/>
</dbReference>
<dbReference type="KEGG" id="cvg:107081514"/>
<dbReference type="GO" id="GO:0003746">
    <property type="term" value="F:translation elongation factor activity"/>
    <property type="evidence" value="ECO:0007669"/>
    <property type="project" value="UniProtKB-UniRule"/>
</dbReference>
<dbReference type="RefSeq" id="XP_015225165.1">
    <property type="nucleotide sequence ID" value="XM_015369679.1"/>
</dbReference>
<evidence type="ECO:0000313" key="12">
    <source>
        <dbReference type="Proteomes" id="UP000265020"/>
    </source>
</evidence>
<keyword evidence="5" id="KW-0251">Elongation factor</keyword>
<evidence type="ECO:0000256" key="8">
    <source>
        <dbReference type="ARBA" id="ARBA00023071"/>
    </source>
</evidence>
<evidence type="ECO:0000256" key="6">
    <source>
        <dbReference type="ARBA" id="ARBA00022884"/>
    </source>
</evidence>
<proteinExistence type="inferred from homology"/>
<dbReference type="OMA" id="LIGIRMG"/>
<keyword evidence="8 9" id="KW-0385">Hypusine</keyword>
<dbReference type="GO" id="GO:0045905">
    <property type="term" value="P:positive regulation of translational termination"/>
    <property type="evidence" value="ECO:0007669"/>
    <property type="project" value="UniProtKB-UniRule"/>
</dbReference>
<dbReference type="GeneTree" id="ENSGT00390000003738"/>
<comment type="function">
    <text evidence="9">Translation factor that promotes translation elongation and termination, particularly upon ribosome stalling at specific amino acid sequence contexts. Binds between the exit (E) and peptidyl (P) site of the ribosome and promotes rescue of stalled ribosome: specifically required for efficient translation of polyproline-containing peptides as well as other motifs that stall the ribosome. Acts as ribosome quality control (RQC) cofactor by joining the RQC complex to facilitate peptidyl transfer during CAT tailing step.</text>
</comment>
<dbReference type="GO" id="GO:0003723">
    <property type="term" value="F:RNA binding"/>
    <property type="evidence" value="ECO:0007669"/>
    <property type="project" value="UniProtKB-KW"/>
</dbReference>
<evidence type="ECO:0000256" key="7">
    <source>
        <dbReference type="ARBA" id="ARBA00022917"/>
    </source>
</evidence>
<comment type="similarity">
    <text evidence="3 9">Belongs to the eIF-5A family.</text>
</comment>
<dbReference type="GO" id="GO:0043022">
    <property type="term" value="F:ribosome binding"/>
    <property type="evidence" value="ECO:0007669"/>
    <property type="project" value="UniProtKB-UniRule"/>
</dbReference>
<keyword evidence="12" id="KW-1185">Reference proteome</keyword>
<dbReference type="GO" id="GO:0045901">
    <property type="term" value="P:positive regulation of translational elongation"/>
    <property type="evidence" value="ECO:0007669"/>
    <property type="project" value="UniProtKB-UniRule"/>
</dbReference>
<dbReference type="InterPro" id="IPR001884">
    <property type="entry name" value="IF5A-like"/>
</dbReference>
<dbReference type="Ensembl" id="ENSCVAT00000027203.1">
    <property type="protein sequence ID" value="ENSCVAP00000031913.1"/>
    <property type="gene ID" value="ENSCVAG00000021542.1"/>
</dbReference>
<evidence type="ECO:0000256" key="2">
    <source>
        <dbReference type="ARBA" id="ARBA00004496"/>
    </source>
</evidence>
<dbReference type="Ensembl" id="ENSCVAT00000027133.1">
    <property type="protein sequence ID" value="ENSCVAP00000018220.1"/>
    <property type="gene ID" value="ENSCVAG00000021456.1"/>
</dbReference>
<dbReference type="FunFam" id="2.30.30.30:FF:000007">
    <property type="entry name" value="Eukaryotic translation initiation factor 5A"/>
    <property type="match status" value="1"/>
</dbReference>
<accession>A0A3Q2G5B2</accession>
<dbReference type="SUPFAM" id="SSF50104">
    <property type="entry name" value="Translation proteins SH3-like domain"/>
    <property type="match status" value="1"/>
</dbReference>
<dbReference type="GeneID" id="107081501"/>
<evidence type="ECO:0000313" key="11">
    <source>
        <dbReference type="Ensembl" id="ENSCVAP00000018220.1"/>
    </source>
</evidence>
<evidence type="ECO:0000256" key="9">
    <source>
        <dbReference type="RuleBase" id="RU362005"/>
    </source>
</evidence>
<dbReference type="RefSeq" id="XP_015225151.1">
    <property type="nucleotide sequence ID" value="XM_015369665.1"/>
</dbReference>
<evidence type="ECO:0000256" key="5">
    <source>
        <dbReference type="ARBA" id="ARBA00022768"/>
    </source>
</evidence>
<dbReference type="KEGG" id="cvg:107081501"/>
<keyword evidence="6" id="KW-0694">RNA-binding</keyword>